<dbReference type="InterPro" id="IPR000515">
    <property type="entry name" value="MetI-like"/>
</dbReference>
<evidence type="ECO:0000256" key="1">
    <source>
        <dbReference type="ARBA" id="ARBA00004651"/>
    </source>
</evidence>
<evidence type="ECO:0000256" key="3">
    <source>
        <dbReference type="ARBA" id="ARBA00022475"/>
    </source>
</evidence>
<evidence type="ECO:0000256" key="4">
    <source>
        <dbReference type="ARBA" id="ARBA00022692"/>
    </source>
</evidence>
<evidence type="ECO:0000259" key="8">
    <source>
        <dbReference type="PROSITE" id="PS50928"/>
    </source>
</evidence>
<dbReference type="InterPro" id="IPR050366">
    <property type="entry name" value="BP-dependent_transpt_permease"/>
</dbReference>
<feature type="transmembrane region" description="Helical" evidence="7">
    <location>
        <begin position="35"/>
        <end position="57"/>
    </location>
</feature>
<protein>
    <submittedName>
        <fullName evidence="9 10">ABC transporter permease</fullName>
    </submittedName>
</protein>
<dbReference type="EMBL" id="LHUG01000005">
    <property type="protein sequence ID" value="PAB00921.1"/>
    <property type="molecule type" value="Genomic_DNA"/>
</dbReference>
<evidence type="ECO:0000256" key="7">
    <source>
        <dbReference type="RuleBase" id="RU363032"/>
    </source>
</evidence>
<feature type="transmembrane region" description="Helical" evidence="7">
    <location>
        <begin position="168"/>
        <end position="186"/>
    </location>
</feature>
<evidence type="ECO:0000256" key="5">
    <source>
        <dbReference type="ARBA" id="ARBA00022989"/>
    </source>
</evidence>
<dbReference type="RefSeq" id="WP_071864241.1">
    <property type="nucleotide sequence ID" value="NZ_JBHLVQ010000013.1"/>
</dbReference>
<organism evidence="9 11">
    <name type="scientific">Enterococcus canintestini</name>
    <dbReference type="NCBI Taxonomy" id="317010"/>
    <lineage>
        <taxon>Bacteria</taxon>
        <taxon>Bacillati</taxon>
        <taxon>Bacillota</taxon>
        <taxon>Bacilli</taxon>
        <taxon>Lactobacillales</taxon>
        <taxon>Enterococcaceae</taxon>
        <taxon>Enterococcus</taxon>
    </lineage>
</organism>
<dbReference type="PROSITE" id="PS50928">
    <property type="entry name" value="ABC_TM1"/>
    <property type="match status" value="1"/>
</dbReference>
<dbReference type="Gene3D" id="1.10.3720.10">
    <property type="entry name" value="MetI-like"/>
    <property type="match status" value="1"/>
</dbReference>
<feature type="transmembrane region" description="Helical" evidence="7">
    <location>
        <begin position="142"/>
        <end position="162"/>
    </location>
</feature>
<dbReference type="SUPFAM" id="SSF161098">
    <property type="entry name" value="MetI-like"/>
    <property type="match status" value="1"/>
</dbReference>
<accession>A0A1L8R828</accession>
<dbReference type="Pfam" id="PF00528">
    <property type="entry name" value="BPD_transp_1"/>
    <property type="match status" value="1"/>
</dbReference>
<comment type="similarity">
    <text evidence="7">Belongs to the binding-protein-dependent transport system permease family.</text>
</comment>
<keyword evidence="12" id="KW-1185">Reference proteome</keyword>
<dbReference type="CDD" id="cd06261">
    <property type="entry name" value="TM_PBP2"/>
    <property type="match status" value="1"/>
</dbReference>
<dbReference type="PANTHER" id="PTHR43386:SF1">
    <property type="entry name" value="D,D-DIPEPTIDE TRANSPORT SYSTEM PERMEASE PROTEIN DDPC-RELATED"/>
    <property type="match status" value="1"/>
</dbReference>
<keyword evidence="2 7" id="KW-0813">Transport</keyword>
<name>A0A1L8R828_9ENTE</name>
<proteinExistence type="inferred from homology"/>
<reference evidence="10 12" key="2">
    <citation type="submission" date="2015-08" db="EMBL/GenBank/DDBJ databases">
        <title>Enterococcus genome sequence.</title>
        <authorList>
            <person name="Acedo J.Z."/>
            <person name="Vederas J.C."/>
        </authorList>
    </citation>
    <scope>NUCLEOTIDE SEQUENCE [LARGE SCALE GENOMIC DNA]</scope>
    <source>
        <strain evidence="10 12">49</strain>
    </source>
</reference>
<comment type="caution">
    <text evidence="9">The sequence shown here is derived from an EMBL/GenBank/DDBJ whole genome shotgun (WGS) entry which is preliminary data.</text>
</comment>
<dbReference type="GO" id="GO:0005886">
    <property type="term" value="C:plasma membrane"/>
    <property type="evidence" value="ECO:0007669"/>
    <property type="project" value="UniProtKB-SubCell"/>
</dbReference>
<reference evidence="9 11" key="1">
    <citation type="submission" date="2014-12" db="EMBL/GenBank/DDBJ databases">
        <title>Draft genome sequences of 29 type strains of Enterococci.</title>
        <authorList>
            <person name="Zhong Z."/>
            <person name="Sun Z."/>
            <person name="Liu W."/>
            <person name="Zhang W."/>
            <person name="Zhang H."/>
        </authorList>
    </citation>
    <scope>NUCLEOTIDE SEQUENCE [LARGE SCALE GENOMIC DNA]</scope>
    <source>
        <strain evidence="9 11">DSM 21207</strain>
    </source>
</reference>
<gene>
    <name evidence="10" type="ORF">AKL21_06605</name>
    <name evidence="9" type="ORF">RU96_GL001853</name>
</gene>
<dbReference type="Proteomes" id="UP000216797">
    <property type="component" value="Unassembled WGS sequence"/>
</dbReference>
<feature type="transmembrane region" description="Helical" evidence="7">
    <location>
        <begin position="275"/>
        <end position="295"/>
    </location>
</feature>
<evidence type="ECO:0000313" key="9">
    <source>
        <dbReference type="EMBL" id="OJG15876.1"/>
    </source>
</evidence>
<evidence type="ECO:0000313" key="11">
    <source>
        <dbReference type="Proteomes" id="UP000182835"/>
    </source>
</evidence>
<feature type="transmembrane region" description="Helical" evidence="7">
    <location>
        <begin position="107"/>
        <end position="130"/>
    </location>
</feature>
<evidence type="ECO:0000256" key="2">
    <source>
        <dbReference type="ARBA" id="ARBA00022448"/>
    </source>
</evidence>
<evidence type="ECO:0000313" key="10">
    <source>
        <dbReference type="EMBL" id="PAB00921.1"/>
    </source>
</evidence>
<dbReference type="InterPro" id="IPR025966">
    <property type="entry name" value="OppC_N"/>
</dbReference>
<feature type="domain" description="ABC transmembrane type-1" evidence="8">
    <location>
        <begin position="103"/>
        <end position="295"/>
    </location>
</feature>
<comment type="subcellular location">
    <subcellularLocation>
        <location evidence="1 7">Cell membrane</location>
        <topology evidence="1 7">Multi-pass membrane protein</topology>
    </subcellularLocation>
</comment>
<keyword evidence="4 7" id="KW-0812">Transmembrane</keyword>
<feature type="transmembrane region" description="Helical" evidence="7">
    <location>
        <begin position="221"/>
        <end position="239"/>
    </location>
</feature>
<dbReference type="STRING" id="317010.RU96_GL001853"/>
<evidence type="ECO:0000313" key="12">
    <source>
        <dbReference type="Proteomes" id="UP000216797"/>
    </source>
</evidence>
<dbReference type="EMBL" id="JXKG01000004">
    <property type="protein sequence ID" value="OJG15876.1"/>
    <property type="molecule type" value="Genomic_DNA"/>
</dbReference>
<dbReference type="InterPro" id="IPR035906">
    <property type="entry name" value="MetI-like_sf"/>
</dbReference>
<dbReference type="OrthoDB" id="9797472at2"/>
<keyword evidence="5 7" id="KW-1133">Transmembrane helix</keyword>
<sequence length="309" mass="33845">MSEKNTAVETAPVEKVSVPPMGIRMIAREFIKDRLALFSLIVLVLLLLFAFVGSLFFDQSLVNTVNPIDRYLAPGSVSMEGNKLLLGSDDGGRDVLGLLVIGARNSIFIGFAITIATSIIGVGIGIMSGYFGGIFDMIVMRIVDFVMILPIQLIIIVLVTIIPRYTALSLVIIMSAFYWTAKARLFRAKTLSEVRRDYVSASKTLGTSDFKIMFREIMPNLSSLIITNLTMNFAGNIGIETTLTFLGFGLPNETPSLGTLISFATDSDVLVNKQWVWVPASILILVLMLSINYVGQAFKRSADARQRLG</sequence>
<dbReference type="GO" id="GO:0055085">
    <property type="term" value="P:transmembrane transport"/>
    <property type="evidence" value="ECO:0007669"/>
    <property type="project" value="InterPro"/>
</dbReference>
<dbReference type="AlphaFoldDB" id="A0A1L8R828"/>
<keyword evidence="6 7" id="KW-0472">Membrane</keyword>
<dbReference type="PANTHER" id="PTHR43386">
    <property type="entry name" value="OLIGOPEPTIDE TRANSPORT SYSTEM PERMEASE PROTEIN APPC"/>
    <property type="match status" value="1"/>
</dbReference>
<evidence type="ECO:0000256" key="6">
    <source>
        <dbReference type="ARBA" id="ARBA00023136"/>
    </source>
</evidence>
<keyword evidence="3" id="KW-1003">Cell membrane</keyword>
<dbReference type="Proteomes" id="UP000182835">
    <property type="component" value="Unassembled WGS sequence"/>
</dbReference>
<dbReference type="Pfam" id="PF12911">
    <property type="entry name" value="OppC_N"/>
    <property type="match status" value="1"/>
</dbReference>